<gene>
    <name evidence="2" type="ORF">Celaphus_00008941</name>
</gene>
<dbReference type="Proteomes" id="UP000242450">
    <property type="component" value="Chromosome 1"/>
</dbReference>
<dbReference type="EMBL" id="MKHE01000001">
    <property type="protein sequence ID" value="OWK18234.1"/>
    <property type="molecule type" value="Genomic_DNA"/>
</dbReference>
<feature type="compositionally biased region" description="Pro residues" evidence="1">
    <location>
        <begin position="55"/>
        <end position="70"/>
    </location>
</feature>
<sequence length="244" mass="26332">MNGQYLYNFPITVEGHKKDSKEPLSQADHPHQLFADAPPPPSAPNLVVSSLGSGLPPPRVPPSGSVPPPVPPPGAFHLGYPQLCPHHLCLLELEDMASHQREPQGLDNLDTDTYILTHSHWRCLRCSWPTIALMAWDSPMLGPLALGGQPPPQPPPGMPHSEHLPISMPHPCQGPLFGSTVGLPDPMPPRGMHGPPLLMPPHGWIHWPSMTFTLWLPVGAVPSTQTHSLASSSPSRPTLRPSPS</sequence>
<protein>
    <submittedName>
        <fullName evidence="2">Uncharacterized protein</fullName>
    </submittedName>
</protein>
<reference evidence="2 3" key="1">
    <citation type="journal article" date="2018" name="Mol. Genet. Genomics">
        <title>The red deer Cervus elaphus genome CerEla1.0: sequencing, annotating, genes, and chromosomes.</title>
        <authorList>
            <person name="Bana N.A."/>
            <person name="Nyiri A."/>
            <person name="Nagy J."/>
            <person name="Frank K."/>
            <person name="Nagy T."/>
            <person name="Steger V."/>
            <person name="Schiller M."/>
            <person name="Lakatos P."/>
            <person name="Sugar L."/>
            <person name="Horn P."/>
            <person name="Barta E."/>
            <person name="Orosz L."/>
        </authorList>
    </citation>
    <scope>NUCLEOTIDE SEQUENCE [LARGE SCALE GENOMIC DNA]</scope>
    <source>
        <strain evidence="2">Hungarian</strain>
    </source>
</reference>
<feature type="region of interest" description="Disordered" evidence="1">
    <location>
        <begin position="17"/>
        <end position="70"/>
    </location>
</feature>
<feature type="compositionally biased region" description="Low complexity" evidence="1">
    <location>
        <begin position="228"/>
        <end position="244"/>
    </location>
</feature>
<feature type="non-terminal residue" evidence="2">
    <location>
        <position position="244"/>
    </location>
</feature>
<name>A0A212DJA1_CEREH</name>
<keyword evidence="3" id="KW-1185">Reference proteome</keyword>
<comment type="caution">
    <text evidence="2">The sequence shown here is derived from an EMBL/GenBank/DDBJ whole genome shotgun (WGS) entry which is preliminary data.</text>
</comment>
<organism evidence="2 3">
    <name type="scientific">Cervus elaphus hippelaphus</name>
    <name type="common">European red deer</name>
    <dbReference type="NCBI Taxonomy" id="46360"/>
    <lineage>
        <taxon>Eukaryota</taxon>
        <taxon>Metazoa</taxon>
        <taxon>Chordata</taxon>
        <taxon>Craniata</taxon>
        <taxon>Vertebrata</taxon>
        <taxon>Euteleostomi</taxon>
        <taxon>Mammalia</taxon>
        <taxon>Eutheria</taxon>
        <taxon>Laurasiatheria</taxon>
        <taxon>Artiodactyla</taxon>
        <taxon>Ruminantia</taxon>
        <taxon>Pecora</taxon>
        <taxon>Cervidae</taxon>
        <taxon>Cervinae</taxon>
        <taxon>Cervus</taxon>
    </lineage>
</organism>
<accession>A0A212DJA1</accession>
<feature type="region of interest" description="Disordered" evidence="1">
    <location>
        <begin position="224"/>
        <end position="244"/>
    </location>
</feature>
<evidence type="ECO:0000256" key="1">
    <source>
        <dbReference type="SAM" id="MobiDB-lite"/>
    </source>
</evidence>
<evidence type="ECO:0000313" key="2">
    <source>
        <dbReference type="EMBL" id="OWK18234.1"/>
    </source>
</evidence>
<proteinExistence type="predicted"/>
<dbReference type="AlphaFoldDB" id="A0A212DJA1"/>
<evidence type="ECO:0000313" key="3">
    <source>
        <dbReference type="Proteomes" id="UP000242450"/>
    </source>
</evidence>